<dbReference type="Gene3D" id="1.10.10.10">
    <property type="entry name" value="Winged helix-like DNA-binding domain superfamily/Winged helix DNA-binding domain"/>
    <property type="match status" value="1"/>
</dbReference>
<dbReference type="GO" id="GO:0003700">
    <property type="term" value="F:DNA-binding transcription factor activity"/>
    <property type="evidence" value="ECO:0007669"/>
    <property type="project" value="InterPro"/>
</dbReference>
<dbReference type="InterPro" id="IPR036388">
    <property type="entry name" value="WH-like_DNA-bd_sf"/>
</dbReference>
<evidence type="ECO:0000256" key="5">
    <source>
        <dbReference type="ARBA" id="ARBA00023163"/>
    </source>
</evidence>
<dbReference type="GO" id="GO:0046983">
    <property type="term" value="F:protein dimerization activity"/>
    <property type="evidence" value="ECO:0007669"/>
    <property type="project" value="InterPro"/>
</dbReference>
<dbReference type="Gene3D" id="1.10.60.10">
    <property type="entry name" value="Iron dependent repressor, metal binding and dimerisation domain"/>
    <property type="match status" value="1"/>
</dbReference>
<evidence type="ECO:0000313" key="9">
    <source>
        <dbReference type="Proteomes" id="UP000204551"/>
    </source>
</evidence>
<evidence type="ECO:0000259" key="7">
    <source>
        <dbReference type="PROSITE" id="PS50944"/>
    </source>
</evidence>
<comment type="function">
    <text evidence="6">In the presence of manganese, represses expression of mntH and mntS. Up-regulates expression of mntP.</text>
</comment>
<dbReference type="InterPro" id="IPR036390">
    <property type="entry name" value="WH_DNA-bd_sf"/>
</dbReference>
<dbReference type="PROSITE" id="PS50944">
    <property type="entry name" value="HTH_DTXR"/>
    <property type="match status" value="1"/>
</dbReference>
<dbReference type="Gene3D" id="2.30.30.90">
    <property type="match status" value="1"/>
</dbReference>
<dbReference type="Pfam" id="PF04023">
    <property type="entry name" value="FeoA"/>
    <property type="match status" value="1"/>
</dbReference>
<keyword evidence="4" id="KW-0238">DNA-binding</keyword>
<dbReference type="PANTHER" id="PTHR33238:SF7">
    <property type="entry name" value="IRON-DEPENDENT TRANSCRIPTIONAL REGULATOR"/>
    <property type="match status" value="1"/>
</dbReference>
<dbReference type="SUPFAM" id="SSF47979">
    <property type="entry name" value="Iron-dependent repressor protein, dimerization domain"/>
    <property type="match status" value="1"/>
</dbReference>
<dbReference type="PANTHER" id="PTHR33238">
    <property type="entry name" value="IRON (METAL) DEPENDENT REPRESSOR, DTXR FAMILY"/>
    <property type="match status" value="1"/>
</dbReference>
<dbReference type="GO" id="GO:0046914">
    <property type="term" value="F:transition metal ion binding"/>
    <property type="evidence" value="ECO:0007669"/>
    <property type="project" value="InterPro"/>
</dbReference>
<dbReference type="InterPro" id="IPR001367">
    <property type="entry name" value="Fe_dep_repressor"/>
</dbReference>
<evidence type="ECO:0000256" key="1">
    <source>
        <dbReference type="ARBA" id="ARBA00007871"/>
    </source>
</evidence>
<dbReference type="InterPro" id="IPR022689">
    <property type="entry name" value="Iron_dep_repressor"/>
</dbReference>
<dbReference type="InterPro" id="IPR007167">
    <property type="entry name" value="Fe-transptr_FeoA-like"/>
</dbReference>
<dbReference type="InterPro" id="IPR050536">
    <property type="entry name" value="DtxR_MntR_Metal-Reg"/>
</dbReference>
<keyword evidence="3" id="KW-0805">Transcription regulation</keyword>
<evidence type="ECO:0000256" key="2">
    <source>
        <dbReference type="ARBA" id="ARBA00022386"/>
    </source>
</evidence>
<dbReference type="EMBL" id="CP022515">
    <property type="protein sequence ID" value="ASO06030.1"/>
    <property type="molecule type" value="Genomic_DNA"/>
</dbReference>
<dbReference type="KEGG" id="aalg:AREALGSMS7_02587"/>
<dbReference type="SMART" id="SM00529">
    <property type="entry name" value="HTH_DTXR"/>
    <property type="match status" value="1"/>
</dbReference>
<feature type="domain" description="HTH dtxR-type" evidence="7">
    <location>
        <begin position="1"/>
        <end position="63"/>
    </location>
</feature>
<accession>A0A221UXP4</accession>
<dbReference type="InterPro" id="IPR038157">
    <property type="entry name" value="FeoA_core_dom"/>
</dbReference>
<evidence type="ECO:0000313" key="8">
    <source>
        <dbReference type="EMBL" id="ASO06030.1"/>
    </source>
</evidence>
<proteinExistence type="inferred from homology"/>
<sequence>MATKAKENYLKALYHLHLKNEEISLSELGRNLELSKPTVNNMVKKMHQNGWVKYEKYKPIKLTNEGRKNAVLVIRKHRLSEMFLSQIMGFGWEEVHDIAEELEHIKTENLFDRMDELLGFPNIDPHGSPIPNKEGEIVKRNYKTLAECSVGTKVELKALRDSSTDFLLFLNKKEIHLGSEILIHQIESFDKSMTISYGDHSEQVLSNSISSRILVEAI</sequence>
<dbReference type="Pfam" id="PF02742">
    <property type="entry name" value="Fe_dep_repr_C"/>
    <property type="match status" value="1"/>
</dbReference>
<comment type="similarity">
    <text evidence="1">Belongs to the DtxR/MntR family.</text>
</comment>
<gene>
    <name evidence="8" type="ORF">AREALGSMS7_02587</name>
</gene>
<evidence type="ECO:0000256" key="6">
    <source>
        <dbReference type="ARBA" id="ARBA00025185"/>
    </source>
</evidence>
<evidence type="ECO:0000256" key="4">
    <source>
        <dbReference type="ARBA" id="ARBA00023125"/>
    </source>
</evidence>
<dbReference type="Proteomes" id="UP000204551">
    <property type="component" value="Chromosome"/>
</dbReference>
<organism evidence="8 9">
    <name type="scientific">Arenibacter algicola</name>
    <dbReference type="NCBI Taxonomy" id="616991"/>
    <lineage>
        <taxon>Bacteria</taxon>
        <taxon>Pseudomonadati</taxon>
        <taxon>Bacteroidota</taxon>
        <taxon>Flavobacteriia</taxon>
        <taxon>Flavobacteriales</taxon>
        <taxon>Flavobacteriaceae</taxon>
        <taxon>Arenibacter</taxon>
    </lineage>
</organism>
<name>A0A221UXP4_9FLAO</name>
<evidence type="ECO:0000256" key="3">
    <source>
        <dbReference type="ARBA" id="ARBA00023015"/>
    </source>
</evidence>
<dbReference type="InterPro" id="IPR022687">
    <property type="entry name" value="HTH_DTXR"/>
</dbReference>
<reference evidence="8 9" key="1">
    <citation type="submission" date="2017-07" db="EMBL/GenBank/DDBJ databases">
        <title>Genome Sequence of Arenibacter algicola Strain SMS7 Isolated from a culture of the Diatom Skeletonema marinoi.</title>
        <authorList>
            <person name="Topel M."/>
            <person name="Pinder M.I.M."/>
            <person name="Johansson O.N."/>
            <person name="Kourtchenko O."/>
            <person name="Godhe A."/>
            <person name="Clarke A.K."/>
        </authorList>
    </citation>
    <scope>NUCLEOTIDE SEQUENCE [LARGE SCALE GENOMIC DNA]</scope>
    <source>
        <strain evidence="8 9">SMS7</strain>
    </source>
</reference>
<protein>
    <recommendedName>
        <fullName evidence="2">Transcriptional regulator MntR</fullName>
    </recommendedName>
</protein>
<dbReference type="AlphaFoldDB" id="A0A221UXP4"/>
<dbReference type="GO" id="GO:0003677">
    <property type="term" value="F:DNA binding"/>
    <property type="evidence" value="ECO:0007669"/>
    <property type="project" value="UniProtKB-KW"/>
</dbReference>
<dbReference type="SUPFAM" id="SSF46785">
    <property type="entry name" value="Winged helix' DNA-binding domain"/>
    <property type="match status" value="1"/>
</dbReference>
<keyword evidence="5" id="KW-0804">Transcription</keyword>
<dbReference type="InterPro" id="IPR036421">
    <property type="entry name" value="Fe_dep_repressor_sf"/>
</dbReference>
<dbReference type="RefSeq" id="WP_093978625.1">
    <property type="nucleotide sequence ID" value="NZ_CP022515.1"/>
</dbReference>
<dbReference type="Pfam" id="PF01325">
    <property type="entry name" value="Fe_dep_repress"/>
    <property type="match status" value="1"/>
</dbReference>